<reference evidence="1" key="1">
    <citation type="journal article" date="2015" name="Nature">
        <title>Complex archaea that bridge the gap between prokaryotes and eukaryotes.</title>
        <authorList>
            <person name="Spang A."/>
            <person name="Saw J.H."/>
            <person name="Jorgensen S.L."/>
            <person name="Zaremba-Niedzwiedzka K."/>
            <person name="Martijn J."/>
            <person name="Lind A.E."/>
            <person name="van Eijk R."/>
            <person name="Schleper C."/>
            <person name="Guy L."/>
            <person name="Ettema T.J."/>
        </authorList>
    </citation>
    <scope>NUCLEOTIDE SEQUENCE</scope>
</reference>
<comment type="caution">
    <text evidence="1">The sequence shown here is derived from an EMBL/GenBank/DDBJ whole genome shotgun (WGS) entry which is preliminary data.</text>
</comment>
<accession>A0A0F9SDB1</accession>
<gene>
    <name evidence="1" type="ORF">LCGC14_0865230</name>
</gene>
<evidence type="ECO:0000313" key="1">
    <source>
        <dbReference type="EMBL" id="KKN27373.1"/>
    </source>
</evidence>
<name>A0A0F9SDB1_9ZZZZ</name>
<proteinExistence type="predicted"/>
<dbReference type="AlphaFoldDB" id="A0A0F9SDB1"/>
<sequence>MSVRGAKKIPSLCPEHRMATLPSVARRDNVTMITAFVLGVNYLLIKSPFLRSDFEADESGFILDKDTPVPYLHTYSM</sequence>
<protein>
    <submittedName>
        <fullName evidence="1">Uncharacterized protein</fullName>
    </submittedName>
</protein>
<dbReference type="EMBL" id="LAZR01002642">
    <property type="protein sequence ID" value="KKN27373.1"/>
    <property type="molecule type" value="Genomic_DNA"/>
</dbReference>
<organism evidence="1">
    <name type="scientific">marine sediment metagenome</name>
    <dbReference type="NCBI Taxonomy" id="412755"/>
    <lineage>
        <taxon>unclassified sequences</taxon>
        <taxon>metagenomes</taxon>
        <taxon>ecological metagenomes</taxon>
    </lineage>
</organism>